<dbReference type="Proteomes" id="UP001151699">
    <property type="component" value="Chromosome A"/>
</dbReference>
<reference evidence="6" key="1">
    <citation type="submission" date="2022-07" db="EMBL/GenBank/DDBJ databases">
        <authorList>
            <person name="Trinca V."/>
            <person name="Uliana J.V.C."/>
            <person name="Torres T.T."/>
            <person name="Ward R.J."/>
            <person name="Monesi N."/>
        </authorList>
    </citation>
    <scope>NUCLEOTIDE SEQUENCE</scope>
    <source>
        <strain evidence="6">HSMRA1968</strain>
        <tissue evidence="6">Whole embryos</tissue>
    </source>
</reference>
<dbReference type="PANTHER" id="PTHR13954">
    <property type="entry name" value="IRE1-RELATED"/>
    <property type="match status" value="1"/>
</dbReference>
<name>A0A9Q0NFN0_9DIPT</name>
<evidence type="ECO:0000259" key="5">
    <source>
        <dbReference type="PROSITE" id="PS51392"/>
    </source>
</evidence>
<dbReference type="Gene3D" id="1.10.510.10">
    <property type="entry name" value="Transferase(Phosphotransferase) domain 1"/>
    <property type="match status" value="1"/>
</dbReference>
<dbReference type="GO" id="GO:0005524">
    <property type="term" value="F:ATP binding"/>
    <property type="evidence" value="ECO:0007669"/>
    <property type="project" value="UniProtKB-KW"/>
</dbReference>
<dbReference type="InterPro" id="IPR045133">
    <property type="entry name" value="IRE1/2-like"/>
</dbReference>
<dbReference type="SUPFAM" id="SSF56112">
    <property type="entry name" value="Protein kinase-like (PK-like)"/>
    <property type="match status" value="1"/>
</dbReference>
<dbReference type="GO" id="GO:0004674">
    <property type="term" value="F:protein serine/threonine kinase activity"/>
    <property type="evidence" value="ECO:0007669"/>
    <property type="project" value="InterPro"/>
</dbReference>
<dbReference type="Pfam" id="PF06479">
    <property type="entry name" value="Ribonuc_2-5A"/>
    <property type="match status" value="1"/>
</dbReference>
<keyword evidence="2" id="KW-0547">Nucleotide-binding</keyword>
<dbReference type="EMBL" id="WJQU01000001">
    <property type="protein sequence ID" value="KAJ6649335.1"/>
    <property type="molecule type" value="Genomic_DNA"/>
</dbReference>
<dbReference type="PROSITE" id="PS50011">
    <property type="entry name" value="PROTEIN_KINASE_DOM"/>
    <property type="match status" value="1"/>
</dbReference>
<dbReference type="InterPro" id="IPR011009">
    <property type="entry name" value="Kinase-like_dom_sf"/>
</dbReference>
<evidence type="ECO:0000256" key="3">
    <source>
        <dbReference type="ARBA" id="ARBA00022840"/>
    </source>
</evidence>
<dbReference type="AlphaFoldDB" id="A0A9Q0NFN0"/>
<dbReference type="GO" id="GO:0070059">
    <property type="term" value="P:intrinsic apoptotic signaling pathway in response to endoplasmic reticulum stress"/>
    <property type="evidence" value="ECO:0007669"/>
    <property type="project" value="TreeGrafter"/>
</dbReference>
<dbReference type="GO" id="GO:0004521">
    <property type="term" value="F:RNA endonuclease activity"/>
    <property type="evidence" value="ECO:0007669"/>
    <property type="project" value="InterPro"/>
</dbReference>
<organism evidence="6 7">
    <name type="scientific">Pseudolycoriella hygida</name>
    <dbReference type="NCBI Taxonomy" id="35572"/>
    <lineage>
        <taxon>Eukaryota</taxon>
        <taxon>Metazoa</taxon>
        <taxon>Ecdysozoa</taxon>
        <taxon>Arthropoda</taxon>
        <taxon>Hexapoda</taxon>
        <taxon>Insecta</taxon>
        <taxon>Pterygota</taxon>
        <taxon>Neoptera</taxon>
        <taxon>Endopterygota</taxon>
        <taxon>Diptera</taxon>
        <taxon>Nematocera</taxon>
        <taxon>Sciaroidea</taxon>
        <taxon>Sciaridae</taxon>
        <taxon>Pseudolycoriella</taxon>
    </lineage>
</organism>
<feature type="domain" description="Protein kinase" evidence="4">
    <location>
        <begin position="1"/>
        <end position="123"/>
    </location>
</feature>
<keyword evidence="6" id="KW-0418">Kinase</keyword>
<evidence type="ECO:0000256" key="2">
    <source>
        <dbReference type="ARBA" id="ARBA00022741"/>
    </source>
</evidence>
<evidence type="ECO:0000259" key="4">
    <source>
        <dbReference type="PROSITE" id="PS50011"/>
    </source>
</evidence>
<evidence type="ECO:0000313" key="6">
    <source>
        <dbReference type="EMBL" id="KAJ6649335.1"/>
    </source>
</evidence>
<keyword evidence="3" id="KW-0067">ATP-binding</keyword>
<dbReference type="PROSITE" id="PS51392">
    <property type="entry name" value="KEN"/>
    <property type="match status" value="1"/>
</dbReference>
<evidence type="ECO:0000256" key="1">
    <source>
        <dbReference type="ARBA" id="ARBA00022729"/>
    </source>
</evidence>
<keyword evidence="7" id="KW-1185">Reference proteome</keyword>
<dbReference type="InterPro" id="IPR000719">
    <property type="entry name" value="Prot_kinase_dom"/>
</dbReference>
<feature type="domain" description="KEN" evidence="5">
    <location>
        <begin position="126"/>
        <end position="255"/>
    </location>
</feature>
<gene>
    <name evidence="6" type="primary">ERN1</name>
    <name evidence="6" type="ORF">Bhyg_04569</name>
</gene>
<dbReference type="PANTHER" id="PTHR13954:SF6">
    <property type="entry name" value="NON-SPECIFIC SERINE_THREONINE PROTEIN KINASE"/>
    <property type="match status" value="1"/>
</dbReference>
<evidence type="ECO:0000313" key="7">
    <source>
        <dbReference type="Proteomes" id="UP001151699"/>
    </source>
</evidence>
<dbReference type="Gene3D" id="1.20.1440.180">
    <property type="entry name" value="KEN domain"/>
    <property type="match status" value="1"/>
</dbReference>
<dbReference type="OrthoDB" id="8187887at2759"/>
<dbReference type="GO" id="GO:0036498">
    <property type="term" value="P:IRE1-mediated unfolded protein response"/>
    <property type="evidence" value="ECO:0007669"/>
    <property type="project" value="TreeGrafter"/>
</dbReference>
<dbReference type="Pfam" id="PF00069">
    <property type="entry name" value="Pkinase"/>
    <property type="match status" value="1"/>
</dbReference>
<comment type="caution">
    <text evidence="6">The sequence shown here is derived from an EMBL/GenBank/DDBJ whole genome shotgun (WGS) entry which is preliminary data.</text>
</comment>
<dbReference type="GO" id="GO:0006397">
    <property type="term" value="P:mRNA processing"/>
    <property type="evidence" value="ECO:0007669"/>
    <property type="project" value="InterPro"/>
</dbReference>
<protein>
    <submittedName>
        <fullName evidence="6">Serine/threonine-protein kinase/endoribonuclease IRE1</fullName>
    </submittedName>
</protein>
<dbReference type="GO" id="GO:0051082">
    <property type="term" value="F:unfolded protein binding"/>
    <property type="evidence" value="ECO:0007669"/>
    <property type="project" value="TreeGrafter"/>
</dbReference>
<dbReference type="InterPro" id="IPR010513">
    <property type="entry name" value="KEN_dom"/>
</dbReference>
<dbReference type="GO" id="GO:1990604">
    <property type="term" value="C:IRE1-TRAF2-ASK1 complex"/>
    <property type="evidence" value="ECO:0007669"/>
    <property type="project" value="TreeGrafter"/>
</dbReference>
<dbReference type="InterPro" id="IPR038357">
    <property type="entry name" value="KEN_sf"/>
</dbReference>
<accession>A0A9Q0NFN0</accession>
<proteinExistence type="predicted"/>
<keyword evidence="6" id="KW-0808">Transferase</keyword>
<keyword evidence="1" id="KW-0732">Signal</keyword>
<sequence>MLTSSSGSSMDVVAKLSDFGFAKDCSHDSQSTLSAEYVTDDSNWMAPELLFPQNASEETDIYSLGCVYFYTLTHGAYFKTNSGALSSRKDHLSMLACALIGRMTKHEAGNRISSQDVTRNPLFWNADKVLNFIVDVSNRLENREMNEEIREEIRYIEADVVRENWYTKLDTPVVDALKARRSYDGSSMQDLVRAIRNLRLHYDVCSAEFRRFVGKLPEEYLNYWLRLFPNLVLSLYIIADRHLSQDITFHNLYLK</sequence>